<accession>A0A1V6UPJ6</accession>
<protein>
    <submittedName>
        <fullName evidence="1">Uncharacterized protein</fullName>
    </submittedName>
</protein>
<dbReference type="EMBL" id="MDDG01000006">
    <property type="protein sequence ID" value="OQE40073.1"/>
    <property type="molecule type" value="Genomic_DNA"/>
</dbReference>
<proteinExistence type="predicted"/>
<organism evidence="1 2">
    <name type="scientific">Penicillium coprophilum</name>
    <dbReference type="NCBI Taxonomy" id="36646"/>
    <lineage>
        <taxon>Eukaryota</taxon>
        <taxon>Fungi</taxon>
        <taxon>Dikarya</taxon>
        <taxon>Ascomycota</taxon>
        <taxon>Pezizomycotina</taxon>
        <taxon>Eurotiomycetes</taxon>
        <taxon>Eurotiomycetidae</taxon>
        <taxon>Eurotiales</taxon>
        <taxon>Aspergillaceae</taxon>
        <taxon>Penicillium</taxon>
    </lineage>
</organism>
<gene>
    <name evidence="1" type="ORF">PENCOP_c006G04826</name>
</gene>
<evidence type="ECO:0000313" key="1">
    <source>
        <dbReference type="EMBL" id="OQE40073.1"/>
    </source>
</evidence>
<reference evidence="2" key="1">
    <citation type="journal article" date="2017" name="Nat. Microbiol.">
        <title>Global analysis of biosynthetic gene clusters reveals vast potential of secondary metabolite production in Penicillium species.</title>
        <authorList>
            <person name="Nielsen J.C."/>
            <person name="Grijseels S."/>
            <person name="Prigent S."/>
            <person name="Ji B."/>
            <person name="Dainat J."/>
            <person name="Nielsen K.F."/>
            <person name="Frisvad J.C."/>
            <person name="Workman M."/>
            <person name="Nielsen J."/>
        </authorList>
    </citation>
    <scope>NUCLEOTIDE SEQUENCE [LARGE SCALE GENOMIC DNA]</scope>
    <source>
        <strain evidence="2">IBT 31321</strain>
    </source>
</reference>
<dbReference type="AlphaFoldDB" id="A0A1V6UPJ6"/>
<dbReference type="Proteomes" id="UP000191500">
    <property type="component" value="Unassembled WGS sequence"/>
</dbReference>
<name>A0A1V6UPJ6_9EURO</name>
<dbReference type="STRING" id="36646.A0A1V6UPJ6"/>
<sequence>MGSEARVAAFSHLVPDSRLLEVHVKAIKETRRTRRGCHNDDDDTSKLKLLDYRPSLTFDNDATGDEAANGFVKNFLLPFLDEDLQRLDNMVR</sequence>
<evidence type="ECO:0000313" key="2">
    <source>
        <dbReference type="Proteomes" id="UP000191500"/>
    </source>
</evidence>
<comment type="caution">
    <text evidence="1">The sequence shown here is derived from an EMBL/GenBank/DDBJ whole genome shotgun (WGS) entry which is preliminary data.</text>
</comment>
<keyword evidence="2" id="KW-1185">Reference proteome</keyword>